<evidence type="ECO:0000256" key="3">
    <source>
        <dbReference type="ARBA" id="ARBA00022741"/>
    </source>
</evidence>
<dbReference type="InterPro" id="IPR003593">
    <property type="entry name" value="AAA+_ATPase"/>
</dbReference>
<dbReference type="InterPro" id="IPR017871">
    <property type="entry name" value="ABC_transporter-like_CS"/>
</dbReference>
<evidence type="ECO:0000256" key="1">
    <source>
        <dbReference type="ARBA" id="ARBA00005417"/>
    </source>
</evidence>
<dbReference type="GO" id="GO:0055085">
    <property type="term" value="P:transmembrane transport"/>
    <property type="evidence" value="ECO:0007669"/>
    <property type="project" value="UniProtKB-ARBA"/>
</dbReference>
<dbReference type="PROSITE" id="PS00211">
    <property type="entry name" value="ABC_TRANSPORTER_1"/>
    <property type="match status" value="1"/>
</dbReference>
<protein>
    <submittedName>
        <fullName evidence="6">Peptide ABC transporter ATP-binding protein</fullName>
    </submittedName>
</protein>
<accession>A0A1Y3XW61</accession>
<dbReference type="InterPro" id="IPR050319">
    <property type="entry name" value="ABC_transp_ATP-bind"/>
</dbReference>
<evidence type="ECO:0000259" key="5">
    <source>
        <dbReference type="PROSITE" id="PS50893"/>
    </source>
</evidence>
<comment type="similarity">
    <text evidence="1">Belongs to the ABC transporter superfamily.</text>
</comment>
<evidence type="ECO:0000313" key="7">
    <source>
        <dbReference type="Proteomes" id="UP000195781"/>
    </source>
</evidence>
<dbReference type="SUPFAM" id="SSF52540">
    <property type="entry name" value="P-loop containing nucleoside triphosphate hydrolases"/>
    <property type="match status" value="1"/>
</dbReference>
<sequence length="364" mass="40113">MAIDKTDTLIEVQHLTKSFVAGSSFFGKPTSFVRAVDDVSFSIRRGEAFGLVGESGCGKTTIGKMIVGLLKPTSGKILFEGEDITALNQRDRRKLCSDIQLIFQDPYASLNPRMTVGQIVAEPMIVNNILPKDKIDDRVDELLERVGLASYMKNRYPHEFSGGQRQRVGIARALAVNPKLIVCDEPVSALDVSIQAQVLNLLDDLKEQFGLTYLFIAHGLNVVKHISDRVGVMYLGRLMEVAPKNSLYHEPLCPYTQALLSAIPSPDPKLQRKRIILEGDVPSPIDPPAGCRFASRCFAKVAACDVAAPNQREVLPDHMCACHRYDNVLPERAHEVAREIQYDAARPSYGRGSDLVNADPVVTS</sequence>
<dbReference type="GO" id="GO:0016887">
    <property type="term" value="F:ATP hydrolysis activity"/>
    <property type="evidence" value="ECO:0007669"/>
    <property type="project" value="InterPro"/>
</dbReference>
<dbReference type="GO" id="GO:0015833">
    <property type="term" value="P:peptide transport"/>
    <property type="evidence" value="ECO:0007669"/>
    <property type="project" value="InterPro"/>
</dbReference>
<dbReference type="InterPro" id="IPR013563">
    <property type="entry name" value="Oligopep_ABC_C"/>
</dbReference>
<dbReference type="NCBIfam" id="TIGR01727">
    <property type="entry name" value="oligo_HPY"/>
    <property type="match status" value="1"/>
</dbReference>
<dbReference type="SMART" id="SM00382">
    <property type="entry name" value="AAA"/>
    <property type="match status" value="1"/>
</dbReference>
<keyword evidence="3" id="KW-0547">Nucleotide-binding</keyword>
<dbReference type="PROSITE" id="PS50893">
    <property type="entry name" value="ABC_TRANSPORTER_2"/>
    <property type="match status" value="1"/>
</dbReference>
<dbReference type="FunFam" id="3.40.50.300:FF:000016">
    <property type="entry name" value="Oligopeptide ABC transporter ATP-binding component"/>
    <property type="match status" value="1"/>
</dbReference>
<reference evidence="7" key="1">
    <citation type="submission" date="2017-04" db="EMBL/GenBank/DDBJ databases">
        <title>Function of individual gut microbiota members based on whole genome sequencing of pure cultures obtained from chicken caecum.</title>
        <authorList>
            <person name="Medvecky M."/>
            <person name="Cejkova D."/>
            <person name="Polansky O."/>
            <person name="Karasova D."/>
            <person name="Kubasova T."/>
            <person name="Cizek A."/>
            <person name="Rychlik I."/>
        </authorList>
    </citation>
    <scope>NUCLEOTIDE SEQUENCE [LARGE SCALE GENOMIC DNA]</scope>
    <source>
        <strain evidence="7">An5</strain>
    </source>
</reference>
<keyword evidence="2" id="KW-0813">Transport</keyword>
<dbReference type="InterPro" id="IPR027417">
    <property type="entry name" value="P-loop_NTPase"/>
</dbReference>
<comment type="caution">
    <text evidence="6">The sequence shown here is derived from an EMBL/GenBank/DDBJ whole genome shotgun (WGS) entry which is preliminary data.</text>
</comment>
<dbReference type="RefSeq" id="WP_094334705.1">
    <property type="nucleotide sequence ID" value="NZ_NFIE01000001.1"/>
</dbReference>
<keyword evidence="4 6" id="KW-0067">ATP-binding</keyword>
<dbReference type="OrthoDB" id="3171550at2"/>
<dbReference type="PANTHER" id="PTHR43776">
    <property type="entry name" value="TRANSPORT ATP-BINDING PROTEIN"/>
    <property type="match status" value="1"/>
</dbReference>
<evidence type="ECO:0000256" key="4">
    <source>
        <dbReference type="ARBA" id="ARBA00022840"/>
    </source>
</evidence>
<dbReference type="EMBL" id="NFIE01000001">
    <property type="protein sequence ID" value="OUN89816.1"/>
    <property type="molecule type" value="Genomic_DNA"/>
</dbReference>
<organism evidence="6 7">
    <name type="scientific">[Collinsella] massiliensis</name>
    <dbReference type="NCBI Taxonomy" id="1232426"/>
    <lineage>
        <taxon>Bacteria</taxon>
        <taxon>Bacillati</taxon>
        <taxon>Actinomycetota</taxon>
        <taxon>Coriobacteriia</taxon>
        <taxon>Coriobacteriales</taxon>
        <taxon>Coriobacteriaceae</taxon>
        <taxon>Enorma</taxon>
    </lineage>
</organism>
<dbReference type="AlphaFoldDB" id="A0A1Y3XW61"/>
<evidence type="ECO:0000313" key="6">
    <source>
        <dbReference type="EMBL" id="OUN89816.1"/>
    </source>
</evidence>
<proteinExistence type="inferred from homology"/>
<dbReference type="Proteomes" id="UP000195781">
    <property type="component" value="Unassembled WGS sequence"/>
</dbReference>
<dbReference type="Pfam" id="PF00005">
    <property type="entry name" value="ABC_tran"/>
    <property type="match status" value="1"/>
</dbReference>
<dbReference type="Pfam" id="PF08352">
    <property type="entry name" value="oligo_HPY"/>
    <property type="match status" value="1"/>
</dbReference>
<dbReference type="InterPro" id="IPR003439">
    <property type="entry name" value="ABC_transporter-like_ATP-bd"/>
</dbReference>
<gene>
    <name evidence="6" type="ORF">B5G02_00220</name>
</gene>
<evidence type="ECO:0000256" key="2">
    <source>
        <dbReference type="ARBA" id="ARBA00022448"/>
    </source>
</evidence>
<feature type="domain" description="ABC transporter" evidence="5">
    <location>
        <begin position="10"/>
        <end position="260"/>
    </location>
</feature>
<dbReference type="GO" id="GO:0005524">
    <property type="term" value="F:ATP binding"/>
    <property type="evidence" value="ECO:0007669"/>
    <property type="project" value="UniProtKB-KW"/>
</dbReference>
<name>A0A1Y3XW61_9ACTN</name>
<dbReference type="Gene3D" id="3.40.50.300">
    <property type="entry name" value="P-loop containing nucleotide triphosphate hydrolases"/>
    <property type="match status" value="1"/>
</dbReference>
<keyword evidence="7" id="KW-1185">Reference proteome</keyword>
<dbReference type="CDD" id="cd03257">
    <property type="entry name" value="ABC_NikE_OppD_transporters"/>
    <property type="match status" value="1"/>
</dbReference>